<name>A0ABY4BJI6_9FLAO</name>
<proteinExistence type="predicted"/>
<evidence type="ECO:0000313" key="1">
    <source>
        <dbReference type="EMBL" id="UOE39348.1"/>
    </source>
</evidence>
<evidence type="ECO:0000313" key="2">
    <source>
        <dbReference type="Proteomes" id="UP000831068"/>
    </source>
</evidence>
<dbReference type="RefSeq" id="WP_243577520.1">
    <property type="nucleotide sequence ID" value="NZ_CP094529.1"/>
</dbReference>
<protein>
    <submittedName>
        <fullName evidence="1">DUF1569 domain-containing protein</fullName>
    </submittedName>
</protein>
<organism evidence="1 2">
    <name type="scientific">Chryseobacterium oryzae</name>
    <dbReference type="NCBI Taxonomy" id="2929799"/>
    <lineage>
        <taxon>Bacteria</taxon>
        <taxon>Pseudomonadati</taxon>
        <taxon>Bacteroidota</taxon>
        <taxon>Flavobacteriia</taxon>
        <taxon>Flavobacteriales</taxon>
        <taxon>Weeksellaceae</taxon>
        <taxon>Chryseobacterium group</taxon>
        <taxon>Chryseobacterium</taxon>
    </lineage>
</organism>
<dbReference type="Pfam" id="PF07606">
    <property type="entry name" value="DUF1569"/>
    <property type="match status" value="1"/>
</dbReference>
<keyword evidence="2" id="KW-1185">Reference proteome</keyword>
<accession>A0ABY4BJI6</accession>
<gene>
    <name evidence="1" type="ORF">MTP08_06130</name>
</gene>
<sequence>MPYKSLHNEEDFEEIKRRILQLSTKSQNKWGKMNVAQMMLHCDKILQIALGSLKIPSVFWLFRIVGVVTKYEISAFNNGIPRNMPTFKKVIVNFDCDFEQARNNLLVRLDEYKNAYLNHQLPLKHELFGRMREKDWGFLEYKHLDHHLKQFKV</sequence>
<dbReference type="InterPro" id="IPR011463">
    <property type="entry name" value="DUF1569"/>
</dbReference>
<reference evidence="1 2" key="1">
    <citation type="submission" date="2022-03" db="EMBL/GenBank/DDBJ databases">
        <title>Chryseobacterium sp. isolated from the Andong Sikhe.</title>
        <authorList>
            <person name="Won M."/>
            <person name="Kim S.-J."/>
            <person name="Kwon S.-W."/>
        </authorList>
    </citation>
    <scope>NUCLEOTIDE SEQUENCE [LARGE SCALE GENOMIC DNA]</scope>
    <source>
        <strain evidence="1 2">ADR-1</strain>
    </source>
</reference>
<dbReference type="EMBL" id="CP094529">
    <property type="protein sequence ID" value="UOE39348.1"/>
    <property type="molecule type" value="Genomic_DNA"/>
</dbReference>
<dbReference type="Proteomes" id="UP000831068">
    <property type="component" value="Chromosome"/>
</dbReference>